<comment type="caution">
    <text evidence="4">The sequence shown here is derived from an EMBL/GenBank/DDBJ whole genome shotgun (WGS) entry which is preliminary data.</text>
</comment>
<evidence type="ECO:0000313" key="5">
    <source>
        <dbReference type="Proteomes" id="UP000318878"/>
    </source>
</evidence>
<keyword evidence="5" id="KW-1185">Reference proteome</keyword>
<dbReference type="InterPro" id="IPR002931">
    <property type="entry name" value="Transglutaminase-like"/>
</dbReference>
<reference evidence="4 5" key="1">
    <citation type="submission" date="2019-02" db="EMBL/GenBank/DDBJ databases">
        <title>Deep-cultivation of Planctomycetes and their phenomic and genomic characterization uncovers novel biology.</title>
        <authorList>
            <person name="Wiegand S."/>
            <person name="Jogler M."/>
            <person name="Boedeker C."/>
            <person name="Pinto D."/>
            <person name="Vollmers J."/>
            <person name="Rivas-Marin E."/>
            <person name="Kohn T."/>
            <person name="Peeters S.H."/>
            <person name="Heuer A."/>
            <person name="Rast P."/>
            <person name="Oberbeckmann S."/>
            <person name="Bunk B."/>
            <person name="Jeske O."/>
            <person name="Meyerdierks A."/>
            <person name="Storesund J.E."/>
            <person name="Kallscheuer N."/>
            <person name="Luecker S."/>
            <person name="Lage O.M."/>
            <person name="Pohl T."/>
            <person name="Merkel B.J."/>
            <person name="Hornburger P."/>
            <person name="Mueller R.-W."/>
            <person name="Bruemmer F."/>
            <person name="Labrenz M."/>
            <person name="Spormann A.M."/>
            <person name="Op Den Camp H."/>
            <person name="Overmann J."/>
            <person name="Amann R."/>
            <person name="Jetten M.S.M."/>
            <person name="Mascher T."/>
            <person name="Medema M.H."/>
            <person name="Devos D.P."/>
            <person name="Kaster A.-K."/>
            <person name="Ovreas L."/>
            <person name="Rohde M."/>
            <person name="Galperin M.Y."/>
            <person name="Jogler C."/>
        </authorList>
    </citation>
    <scope>NUCLEOTIDE SEQUENCE [LARGE SCALE GENOMIC DNA]</scope>
    <source>
        <strain evidence="4 5">Enr8</strain>
    </source>
</reference>
<accession>A0A5C5V1Y4</accession>
<feature type="transmembrane region" description="Helical" evidence="2">
    <location>
        <begin position="73"/>
        <end position="92"/>
    </location>
</feature>
<dbReference type="PANTHER" id="PTHR42736">
    <property type="entry name" value="PROTEIN-GLUTAMINE GAMMA-GLUTAMYLTRANSFERASE"/>
    <property type="match status" value="1"/>
</dbReference>
<dbReference type="SUPFAM" id="SSF54001">
    <property type="entry name" value="Cysteine proteinases"/>
    <property type="match status" value="1"/>
</dbReference>
<evidence type="ECO:0000259" key="3">
    <source>
        <dbReference type="SMART" id="SM00460"/>
    </source>
</evidence>
<keyword evidence="2" id="KW-0812">Transmembrane</keyword>
<dbReference type="SMART" id="SM00460">
    <property type="entry name" value="TGc"/>
    <property type="match status" value="1"/>
</dbReference>
<keyword evidence="2" id="KW-0472">Membrane</keyword>
<feature type="region of interest" description="Disordered" evidence="1">
    <location>
        <begin position="242"/>
        <end position="276"/>
    </location>
</feature>
<evidence type="ECO:0000313" key="4">
    <source>
        <dbReference type="EMBL" id="TWT31807.1"/>
    </source>
</evidence>
<feature type="transmembrane region" description="Helical" evidence="2">
    <location>
        <begin position="41"/>
        <end position="61"/>
    </location>
</feature>
<keyword evidence="2" id="KW-1133">Transmembrane helix</keyword>
<feature type="compositionally biased region" description="Basic residues" evidence="1">
    <location>
        <begin position="262"/>
        <end position="276"/>
    </location>
</feature>
<feature type="transmembrane region" description="Helical" evidence="2">
    <location>
        <begin position="183"/>
        <end position="202"/>
    </location>
</feature>
<feature type="domain" description="Transglutaminase-like" evidence="3">
    <location>
        <begin position="510"/>
        <end position="583"/>
    </location>
</feature>
<dbReference type="Gene3D" id="3.10.620.30">
    <property type="match status" value="1"/>
</dbReference>
<feature type="transmembrane region" description="Helical" evidence="2">
    <location>
        <begin position="16"/>
        <end position="35"/>
    </location>
</feature>
<feature type="transmembrane region" description="Helical" evidence="2">
    <location>
        <begin position="607"/>
        <end position="628"/>
    </location>
</feature>
<name>A0A5C5V1Y4_9BACT</name>
<feature type="transmembrane region" description="Helical" evidence="2">
    <location>
        <begin position="132"/>
        <end position="162"/>
    </location>
</feature>
<dbReference type="Pfam" id="PF01841">
    <property type="entry name" value="Transglut_core"/>
    <property type="match status" value="1"/>
</dbReference>
<organism evidence="4 5">
    <name type="scientific">Blastopirellula retiformator</name>
    <dbReference type="NCBI Taxonomy" id="2527970"/>
    <lineage>
        <taxon>Bacteria</taxon>
        <taxon>Pseudomonadati</taxon>
        <taxon>Planctomycetota</taxon>
        <taxon>Planctomycetia</taxon>
        <taxon>Pirellulales</taxon>
        <taxon>Pirellulaceae</taxon>
        <taxon>Blastopirellula</taxon>
    </lineage>
</organism>
<gene>
    <name evidence="4" type="ORF">Enr8_37320</name>
</gene>
<proteinExistence type="predicted"/>
<evidence type="ECO:0000256" key="1">
    <source>
        <dbReference type="SAM" id="MobiDB-lite"/>
    </source>
</evidence>
<dbReference type="InterPro" id="IPR038765">
    <property type="entry name" value="Papain-like_cys_pep_sf"/>
</dbReference>
<dbReference type="InterPro" id="IPR052901">
    <property type="entry name" value="Bact_TGase-like"/>
</dbReference>
<dbReference type="Proteomes" id="UP000318878">
    <property type="component" value="Unassembled WGS sequence"/>
</dbReference>
<sequence length="747" mass="82814">MPRSTDEERSPASTRLEWLTIAAALLGVFASNIVLMQEAPLVATFGASAAWMAVIVIGFLLASRQRRMLPPRVQAAVMCAALLVPLARIFTLESDGRIDLLMLEGLRNLCAASAIFTFDPVRRRATLFAGTLLALFVFTFDGSLLVAVCVLAQLCVVTLWLTANDQAGFRVSAATAGSWRPDFVVSCLLLVLLGFVASTIAYPADQTSQGELIDRYLKRDVQELDVEEVSFRLEEQDEVLEEASDKKYGATDGEAEDEVKRKREGRKSFSTRRKAPKTGGEFRTLFALAGDQVRHIPTTRFNQFDGIQWQPEKGRGLPSASTQISQQEGLQKLVNRQDLDFSQFAEDVDVNSEQFLEQLRSLASQSLMQQGAGTLTPQLRDIPPDKLQALMLEAPQMSSTATLLFTPYDVQALSETLKKNPALAWKLIARGSQTSDGNDALLRDLQELRANHEGPILPPEMAALVAQWTAGTEPGWEQIMAVVHGLRSHAVYDPMATIPTTETDSVRYFLIESRRGPDYMFASSAVVLLRSLGYPSRLVGGYYAHESRRSWMTGETSIREDDVHYWAQVALADKLWVDIEPTPGFEIPAAKSAVAQASWWNVASTFLLRYGAIIAVSLLVIMVVIIFLRRKCHGAWIYWRWRWSLRRSPPELVARTHRLIQYRLHLAGCALQAGASFQTAVLPLAPHEKTLRRFAALGQEAVYCKASVNDPAHQKQLRQAATDVVAWLTPRRIQAAVGGAARESSQS</sequence>
<dbReference type="RefSeq" id="WP_186767733.1">
    <property type="nucleotide sequence ID" value="NZ_SJPF01000004.1"/>
</dbReference>
<protein>
    <submittedName>
        <fullName evidence="4">Transglutaminase-like superfamily protein</fullName>
    </submittedName>
</protein>
<dbReference type="PANTHER" id="PTHR42736:SF1">
    <property type="entry name" value="PROTEIN-GLUTAMINE GAMMA-GLUTAMYLTRANSFERASE"/>
    <property type="match status" value="1"/>
</dbReference>
<dbReference type="AlphaFoldDB" id="A0A5C5V1Y4"/>
<dbReference type="EMBL" id="SJPF01000004">
    <property type="protein sequence ID" value="TWT31807.1"/>
    <property type="molecule type" value="Genomic_DNA"/>
</dbReference>
<evidence type="ECO:0000256" key="2">
    <source>
        <dbReference type="SAM" id="Phobius"/>
    </source>
</evidence>